<keyword evidence="10" id="KW-1185">Reference proteome</keyword>
<gene>
    <name evidence="9" type="ORF">SAMN05192573_115106</name>
</gene>
<dbReference type="SUPFAM" id="SSF56954">
    <property type="entry name" value="Outer membrane efflux proteins (OEP)"/>
    <property type="match status" value="1"/>
</dbReference>
<organism evidence="9 10">
    <name type="scientific">Mucilaginibacter gossypii</name>
    <dbReference type="NCBI Taxonomy" id="551996"/>
    <lineage>
        <taxon>Bacteria</taxon>
        <taxon>Pseudomonadati</taxon>
        <taxon>Bacteroidota</taxon>
        <taxon>Sphingobacteriia</taxon>
        <taxon>Sphingobacteriales</taxon>
        <taxon>Sphingobacteriaceae</taxon>
        <taxon>Mucilaginibacter</taxon>
    </lineage>
</organism>
<dbReference type="EMBL" id="FNCG01000015">
    <property type="protein sequence ID" value="SDI04185.1"/>
    <property type="molecule type" value="Genomic_DNA"/>
</dbReference>
<evidence type="ECO:0000256" key="5">
    <source>
        <dbReference type="ARBA" id="ARBA00022692"/>
    </source>
</evidence>
<evidence type="ECO:0000256" key="4">
    <source>
        <dbReference type="ARBA" id="ARBA00022452"/>
    </source>
</evidence>
<feature type="transmembrane region" description="Helical" evidence="8">
    <location>
        <begin position="21"/>
        <end position="39"/>
    </location>
</feature>
<comment type="subcellular location">
    <subcellularLocation>
        <location evidence="1">Cell outer membrane</location>
    </subcellularLocation>
</comment>
<evidence type="ECO:0000256" key="3">
    <source>
        <dbReference type="ARBA" id="ARBA00022448"/>
    </source>
</evidence>
<keyword evidence="7" id="KW-0998">Cell outer membrane</keyword>
<protein>
    <submittedName>
        <fullName evidence="9">Outer membrane protein TolC</fullName>
    </submittedName>
</protein>
<evidence type="ECO:0000313" key="10">
    <source>
        <dbReference type="Proteomes" id="UP000199705"/>
    </source>
</evidence>
<reference evidence="10" key="1">
    <citation type="submission" date="2016-10" db="EMBL/GenBank/DDBJ databases">
        <authorList>
            <person name="Varghese N."/>
            <person name="Submissions S."/>
        </authorList>
    </citation>
    <scope>NUCLEOTIDE SEQUENCE [LARGE SCALE GENOMIC DNA]</scope>
    <source>
        <strain evidence="10">Gh-67</strain>
    </source>
</reference>
<dbReference type="GO" id="GO:0015562">
    <property type="term" value="F:efflux transmembrane transporter activity"/>
    <property type="evidence" value="ECO:0007669"/>
    <property type="project" value="InterPro"/>
</dbReference>
<dbReference type="RefSeq" id="WP_091172952.1">
    <property type="nucleotide sequence ID" value="NZ_FNCG01000015.1"/>
</dbReference>
<evidence type="ECO:0000256" key="8">
    <source>
        <dbReference type="SAM" id="Phobius"/>
    </source>
</evidence>
<accession>A0A1G8HCA9</accession>
<dbReference type="STRING" id="551996.SAMN05192573_115106"/>
<dbReference type="Gene3D" id="1.20.1600.10">
    <property type="entry name" value="Outer membrane efflux proteins (OEP)"/>
    <property type="match status" value="1"/>
</dbReference>
<dbReference type="InterPro" id="IPR003423">
    <property type="entry name" value="OMP_efflux"/>
</dbReference>
<evidence type="ECO:0000256" key="2">
    <source>
        <dbReference type="ARBA" id="ARBA00007613"/>
    </source>
</evidence>
<dbReference type="InterPro" id="IPR051906">
    <property type="entry name" value="TolC-like"/>
</dbReference>
<dbReference type="Pfam" id="PF02321">
    <property type="entry name" value="OEP"/>
    <property type="match status" value="2"/>
</dbReference>
<keyword evidence="6 8" id="KW-0472">Membrane</keyword>
<dbReference type="Proteomes" id="UP000199705">
    <property type="component" value="Unassembled WGS sequence"/>
</dbReference>
<dbReference type="GO" id="GO:1990281">
    <property type="term" value="C:efflux pump complex"/>
    <property type="evidence" value="ECO:0007669"/>
    <property type="project" value="TreeGrafter"/>
</dbReference>
<dbReference type="PANTHER" id="PTHR30026">
    <property type="entry name" value="OUTER MEMBRANE PROTEIN TOLC"/>
    <property type="match status" value="1"/>
</dbReference>
<dbReference type="GO" id="GO:0015288">
    <property type="term" value="F:porin activity"/>
    <property type="evidence" value="ECO:0007669"/>
    <property type="project" value="TreeGrafter"/>
</dbReference>
<keyword evidence="5 8" id="KW-0812">Transmembrane</keyword>
<evidence type="ECO:0000313" key="9">
    <source>
        <dbReference type="EMBL" id="SDI04185.1"/>
    </source>
</evidence>
<dbReference type="AlphaFoldDB" id="A0A1G8HCA9"/>
<evidence type="ECO:0000256" key="6">
    <source>
        <dbReference type="ARBA" id="ARBA00023136"/>
    </source>
</evidence>
<proteinExistence type="inferred from homology"/>
<keyword evidence="4" id="KW-1134">Transmembrane beta strand</keyword>
<dbReference type="GO" id="GO:0009279">
    <property type="term" value="C:cell outer membrane"/>
    <property type="evidence" value="ECO:0007669"/>
    <property type="project" value="UniProtKB-SubCell"/>
</dbReference>
<sequence length="454" mass="50491">MTTQNNKTNHLKLLKQVLRPVLRGSIALIVLSLPFAASAQDRTITLDEAIKLGLENSKTLKLSNSKVEQAVSEYNQAKDEALPTGKVSYGYNHAEIPANRLALGESSFNLPNRADAYLGILTLNQTIFAGGKLKYARQSTDLLTQVARLDVENDKDQIVYDIISSYYNLYKVLQSKKVVTQNLTTVDAQIKQAQRFFEQGLVTKNDVLRFQLQRSNIEVNGVDLETNRRIINYNLNVLLGLPEGTQLNIDQIKEADRQVAPLTAYLDTAMAVRPEFKQFALRSRVAETNIKSIKANELPTLGASVAGYYVDVNSNPIPKSGNFITPLSAGLTLSWNFGSLWTNKNKVKEAHIQSQQVDINKSITADRVKDEVNQSYQNYTQALEKVKLLQTAIDQAGENNKILESKYKSNIASATDRADAETLLYQAQINLELAKADAGLAYYTLQKSTGKINK</sequence>
<comment type="similarity">
    <text evidence="2">Belongs to the outer membrane factor (OMF) (TC 1.B.17) family.</text>
</comment>
<keyword evidence="3" id="KW-0813">Transport</keyword>
<evidence type="ECO:0000256" key="1">
    <source>
        <dbReference type="ARBA" id="ARBA00004442"/>
    </source>
</evidence>
<keyword evidence="8" id="KW-1133">Transmembrane helix</keyword>
<name>A0A1G8HCA9_9SPHI</name>
<evidence type="ECO:0000256" key="7">
    <source>
        <dbReference type="ARBA" id="ARBA00023237"/>
    </source>
</evidence>
<dbReference type="PANTHER" id="PTHR30026:SF20">
    <property type="entry name" value="OUTER MEMBRANE PROTEIN TOLC"/>
    <property type="match status" value="1"/>
</dbReference>